<keyword evidence="3" id="KW-1185">Reference proteome</keyword>
<evidence type="ECO:0000313" key="3">
    <source>
        <dbReference type="Proteomes" id="UP001516662"/>
    </source>
</evidence>
<dbReference type="EMBL" id="JADCLJ010000022">
    <property type="protein sequence ID" value="MBE4909591.1"/>
    <property type="molecule type" value="Genomic_DNA"/>
</dbReference>
<organism evidence="2 3">
    <name type="scientific">Litchfieldia luteola</name>
    <dbReference type="NCBI Taxonomy" id="682179"/>
    <lineage>
        <taxon>Bacteria</taxon>
        <taxon>Bacillati</taxon>
        <taxon>Bacillota</taxon>
        <taxon>Bacilli</taxon>
        <taxon>Bacillales</taxon>
        <taxon>Bacillaceae</taxon>
        <taxon>Litchfieldia</taxon>
    </lineage>
</organism>
<feature type="transmembrane region" description="Helical" evidence="1">
    <location>
        <begin position="6"/>
        <end position="26"/>
    </location>
</feature>
<dbReference type="RefSeq" id="WP_193538388.1">
    <property type="nucleotide sequence ID" value="NZ_JADCLJ010000022.1"/>
</dbReference>
<accession>A0ABR9QM61</accession>
<dbReference type="Proteomes" id="UP001516662">
    <property type="component" value="Unassembled WGS sequence"/>
</dbReference>
<protein>
    <submittedName>
        <fullName evidence="2">Uncharacterized protein</fullName>
    </submittedName>
</protein>
<keyword evidence="1" id="KW-1133">Transmembrane helix</keyword>
<keyword evidence="1" id="KW-0812">Transmembrane</keyword>
<name>A0ABR9QM61_9BACI</name>
<evidence type="ECO:0000313" key="2">
    <source>
        <dbReference type="EMBL" id="MBE4909591.1"/>
    </source>
</evidence>
<reference evidence="2 3" key="1">
    <citation type="submission" date="2020-10" db="EMBL/GenBank/DDBJ databases">
        <title>Bacillus sp. HD4P25, an endophyte from a halophyte.</title>
        <authorList>
            <person name="Sun J.-Q."/>
        </authorList>
    </citation>
    <scope>NUCLEOTIDE SEQUENCE [LARGE SCALE GENOMIC DNA]</scope>
    <source>
        <strain evidence="2 3">YIM 93174</strain>
    </source>
</reference>
<evidence type="ECO:0000256" key="1">
    <source>
        <dbReference type="SAM" id="Phobius"/>
    </source>
</evidence>
<gene>
    <name evidence="2" type="ORF">IMZ08_16180</name>
</gene>
<proteinExistence type="predicted"/>
<keyword evidence="1" id="KW-0472">Membrane</keyword>
<comment type="caution">
    <text evidence="2">The sequence shown here is derived from an EMBL/GenBank/DDBJ whole genome shotgun (WGS) entry which is preliminary data.</text>
</comment>
<sequence length="130" mass="14665">MLYTGVLVLYAVAIGFIGFGLFLILIRSDKEKTIKTLGAGVTMFILAMIIIEFRPAAKGDILITADKIELTDSNGKSSCNVTDEYLGVTYKYQEENEEEVRSFCSQFQLGQNYTITYRYDEGQYSILKVK</sequence>
<feature type="transmembrane region" description="Helical" evidence="1">
    <location>
        <begin position="33"/>
        <end position="51"/>
    </location>
</feature>